<dbReference type="RefSeq" id="WP_250875577.1">
    <property type="nucleotide sequence ID" value="NZ_JALXFV010000008.1"/>
</dbReference>
<dbReference type="AlphaFoldDB" id="A0ABD6B264"/>
<evidence type="ECO:0000313" key="2">
    <source>
        <dbReference type="EMBL" id="MFD1515671.1"/>
    </source>
</evidence>
<sequence>MPIFDGSETPKRPLYDKQDGNGEQAATAMYVNDQDGQGERLVWTASDGALIASFENAEFDDAWHGRKDTVDGDLVTTTARAVDGTTSLRHPADGSYDATQSSPGDGLAQYIGVPSKQRFYVYFDDWSAVDCYWFFCRRNSGNDALSLRFWGTNNSMFFNEYVDGDLQTIARSNSPSPPDDQWLEITITVNDDTGTYAGLQDFEPMIEVYQVDSSFNRTTEVTTFYGDDGAGDPIAISQSNALNPGEGGYRWSFQGNAIVDVDYHHTVDN</sequence>
<reference evidence="2 3" key="1">
    <citation type="journal article" date="2019" name="Int. J. Syst. Evol. Microbiol.">
        <title>The Global Catalogue of Microorganisms (GCM) 10K type strain sequencing project: providing services to taxonomists for standard genome sequencing and annotation.</title>
        <authorList>
            <consortium name="The Broad Institute Genomics Platform"/>
            <consortium name="The Broad Institute Genome Sequencing Center for Infectious Disease"/>
            <person name="Wu L."/>
            <person name="Ma J."/>
        </authorList>
    </citation>
    <scope>NUCLEOTIDE SEQUENCE [LARGE SCALE GENOMIC DNA]</scope>
    <source>
        <strain evidence="2 3">CGMCC 1.12563</strain>
    </source>
</reference>
<feature type="region of interest" description="Disordered" evidence="1">
    <location>
        <begin position="1"/>
        <end position="20"/>
    </location>
</feature>
<keyword evidence="3" id="KW-1185">Reference proteome</keyword>
<evidence type="ECO:0008006" key="4">
    <source>
        <dbReference type="Google" id="ProtNLM"/>
    </source>
</evidence>
<evidence type="ECO:0000313" key="3">
    <source>
        <dbReference type="Proteomes" id="UP001597187"/>
    </source>
</evidence>
<feature type="compositionally biased region" description="Basic and acidic residues" evidence="1">
    <location>
        <begin position="8"/>
        <end position="20"/>
    </location>
</feature>
<proteinExistence type="predicted"/>
<protein>
    <recommendedName>
        <fullName evidence="4">Polysaccharide lyase-like protein</fullName>
    </recommendedName>
</protein>
<name>A0ABD6B264_9EURY</name>
<comment type="caution">
    <text evidence="2">The sequence shown here is derived from an EMBL/GenBank/DDBJ whole genome shotgun (WGS) entry which is preliminary data.</text>
</comment>
<organism evidence="2 3">
    <name type="scientific">Halomarina rubra</name>
    <dbReference type="NCBI Taxonomy" id="2071873"/>
    <lineage>
        <taxon>Archaea</taxon>
        <taxon>Methanobacteriati</taxon>
        <taxon>Methanobacteriota</taxon>
        <taxon>Stenosarchaea group</taxon>
        <taxon>Halobacteria</taxon>
        <taxon>Halobacteriales</taxon>
        <taxon>Natronomonadaceae</taxon>
        <taxon>Halomarina</taxon>
    </lineage>
</organism>
<dbReference type="EMBL" id="JBHUDC010000008">
    <property type="protein sequence ID" value="MFD1515671.1"/>
    <property type="molecule type" value="Genomic_DNA"/>
</dbReference>
<dbReference type="Proteomes" id="UP001597187">
    <property type="component" value="Unassembled WGS sequence"/>
</dbReference>
<evidence type="ECO:0000256" key="1">
    <source>
        <dbReference type="SAM" id="MobiDB-lite"/>
    </source>
</evidence>
<accession>A0ABD6B264</accession>
<gene>
    <name evidence="2" type="ORF">ACFSBT_20525</name>
</gene>